<proteinExistence type="predicted"/>
<evidence type="ECO:0000259" key="2">
    <source>
        <dbReference type="Pfam" id="PF09925"/>
    </source>
</evidence>
<feature type="transmembrane region" description="Helical" evidence="1">
    <location>
        <begin position="328"/>
        <end position="346"/>
    </location>
</feature>
<name>A0ABP6USM0_9FLAO</name>
<dbReference type="Pfam" id="PF09925">
    <property type="entry name" value="DUF2157"/>
    <property type="match status" value="1"/>
</dbReference>
<dbReference type="InterPro" id="IPR018677">
    <property type="entry name" value="DUF2157"/>
</dbReference>
<keyword evidence="1" id="KW-1133">Transmembrane helix</keyword>
<feature type="transmembrane region" description="Helical" evidence="1">
    <location>
        <begin position="300"/>
        <end position="321"/>
    </location>
</feature>
<organism evidence="3 4">
    <name type="scientific">Aquimarina addita</name>
    <dbReference type="NCBI Taxonomy" id="870485"/>
    <lineage>
        <taxon>Bacteria</taxon>
        <taxon>Pseudomonadati</taxon>
        <taxon>Bacteroidota</taxon>
        <taxon>Flavobacteriia</taxon>
        <taxon>Flavobacteriales</taxon>
        <taxon>Flavobacteriaceae</taxon>
        <taxon>Aquimarina</taxon>
    </lineage>
</organism>
<keyword evidence="1" id="KW-0472">Membrane</keyword>
<feature type="transmembrane region" description="Helical" evidence="1">
    <location>
        <begin position="81"/>
        <end position="100"/>
    </location>
</feature>
<feature type="transmembrane region" description="Helical" evidence="1">
    <location>
        <begin position="237"/>
        <end position="255"/>
    </location>
</feature>
<sequence length="431" mass="49121">MGIKNIIMSSKFTKELENLVKDQVISSEISEKISQYYRDKNTSGTNRLFIIFGIFGGLLIGSGIILMLAHNWDHFSRTTKTILAFVPLLIGQFFAGFSILKNKSKAWKEASGTFLFFVVGASIALVSQIYNIIGDLDSFLLTWIVLCLPLIYLLRSHAVALLILILSTNYATTVGYWNYRNDKIPWAYLALFFAVLPHYWMQLKNNSSSNVVSIFNWLLPISLIITLGTFIESNEVLGFVMYVGLFGLFYTIGRLPVFNTTRTLRNGLLVLGSLGVVLLCMTFTFRWYWEELTEWQYDSLEFYVICILGVFNSLLIGYNIFKTSIKSVNLFQFSYLIFGILFFLFADRVIVSVTLMNILVFALGISVIKIGTDTFNFGILNYGLLIISVLIICRFFDTDMSFVVRGILFVVVGTGFFITNYMMLKRQKNKN</sequence>
<feature type="transmembrane region" description="Helical" evidence="1">
    <location>
        <begin position="161"/>
        <end position="179"/>
    </location>
</feature>
<keyword evidence="4" id="KW-1185">Reference proteome</keyword>
<feature type="domain" description="DUF2157" evidence="2">
    <location>
        <begin position="18"/>
        <end position="159"/>
    </location>
</feature>
<comment type="caution">
    <text evidence="3">The sequence shown here is derived from an EMBL/GenBank/DDBJ whole genome shotgun (WGS) entry which is preliminary data.</text>
</comment>
<reference evidence="4" key="1">
    <citation type="journal article" date="2019" name="Int. J. Syst. Evol. Microbiol.">
        <title>The Global Catalogue of Microorganisms (GCM) 10K type strain sequencing project: providing services to taxonomists for standard genome sequencing and annotation.</title>
        <authorList>
            <consortium name="The Broad Institute Genomics Platform"/>
            <consortium name="The Broad Institute Genome Sequencing Center for Infectious Disease"/>
            <person name="Wu L."/>
            <person name="Ma J."/>
        </authorList>
    </citation>
    <scope>NUCLEOTIDE SEQUENCE [LARGE SCALE GENOMIC DNA]</scope>
    <source>
        <strain evidence="4">JCM 17106</strain>
    </source>
</reference>
<protein>
    <recommendedName>
        <fullName evidence="2">DUF2157 domain-containing protein</fullName>
    </recommendedName>
</protein>
<feature type="transmembrane region" description="Helical" evidence="1">
    <location>
        <begin position="185"/>
        <end position="201"/>
    </location>
</feature>
<accession>A0ABP6USM0</accession>
<evidence type="ECO:0000256" key="1">
    <source>
        <dbReference type="SAM" id="Phobius"/>
    </source>
</evidence>
<feature type="transmembrane region" description="Helical" evidence="1">
    <location>
        <begin position="402"/>
        <end position="424"/>
    </location>
</feature>
<evidence type="ECO:0000313" key="4">
    <source>
        <dbReference type="Proteomes" id="UP001500459"/>
    </source>
</evidence>
<feature type="transmembrane region" description="Helical" evidence="1">
    <location>
        <begin position="352"/>
        <end position="372"/>
    </location>
</feature>
<evidence type="ECO:0000313" key="3">
    <source>
        <dbReference type="EMBL" id="GAA3519903.1"/>
    </source>
</evidence>
<feature type="transmembrane region" description="Helical" evidence="1">
    <location>
        <begin position="136"/>
        <end position="154"/>
    </location>
</feature>
<feature type="transmembrane region" description="Helical" evidence="1">
    <location>
        <begin position="112"/>
        <end position="130"/>
    </location>
</feature>
<feature type="transmembrane region" description="Helical" evidence="1">
    <location>
        <begin position="213"/>
        <end position="231"/>
    </location>
</feature>
<feature type="transmembrane region" description="Helical" evidence="1">
    <location>
        <begin position="267"/>
        <end position="288"/>
    </location>
</feature>
<gene>
    <name evidence="3" type="ORF">GCM10022393_37640</name>
</gene>
<dbReference type="Proteomes" id="UP001500459">
    <property type="component" value="Unassembled WGS sequence"/>
</dbReference>
<feature type="transmembrane region" description="Helical" evidence="1">
    <location>
        <begin position="379"/>
        <end position="396"/>
    </location>
</feature>
<keyword evidence="1" id="KW-0812">Transmembrane</keyword>
<feature type="transmembrane region" description="Helical" evidence="1">
    <location>
        <begin position="48"/>
        <end position="69"/>
    </location>
</feature>
<dbReference type="EMBL" id="BAABCW010000022">
    <property type="protein sequence ID" value="GAA3519903.1"/>
    <property type="molecule type" value="Genomic_DNA"/>
</dbReference>